<dbReference type="Proteomes" id="UP000054771">
    <property type="component" value="Unassembled WGS sequence"/>
</dbReference>
<feature type="region of interest" description="Disordered" evidence="1">
    <location>
        <begin position="75"/>
        <end position="201"/>
    </location>
</feature>
<gene>
    <name evidence="2" type="ORF">ASPCAL10348</name>
</gene>
<dbReference type="EMBL" id="CDMC01000009">
    <property type="protein sequence ID" value="CEL07185.1"/>
    <property type="molecule type" value="Genomic_DNA"/>
</dbReference>
<feature type="compositionally biased region" description="Polar residues" evidence="1">
    <location>
        <begin position="135"/>
        <end position="163"/>
    </location>
</feature>
<evidence type="ECO:0000256" key="1">
    <source>
        <dbReference type="SAM" id="MobiDB-lite"/>
    </source>
</evidence>
<reference evidence="3" key="1">
    <citation type="journal article" date="2016" name="Genome Announc.">
        <title>Draft genome sequences of fungus Aspergillus calidoustus.</title>
        <authorList>
            <person name="Horn F."/>
            <person name="Linde J."/>
            <person name="Mattern D.J."/>
            <person name="Walther G."/>
            <person name="Guthke R."/>
            <person name="Scherlach K."/>
            <person name="Martin K."/>
            <person name="Brakhage A.A."/>
            <person name="Petzke L."/>
            <person name="Valiante V."/>
        </authorList>
    </citation>
    <scope>NUCLEOTIDE SEQUENCE [LARGE SCALE GENOMIC DNA]</scope>
    <source>
        <strain evidence="3">SF006504</strain>
    </source>
</reference>
<feature type="compositionally biased region" description="Low complexity" evidence="1">
    <location>
        <begin position="103"/>
        <end position="114"/>
    </location>
</feature>
<protein>
    <submittedName>
        <fullName evidence="2">Uncharacterized protein</fullName>
    </submittedName>
</protein>
<organism evidence="2 3">
    <name type="scientific">Aspergillus calidoustus</name>
    <dbReference type="NCBI Taxonomy" id="454130"/>
    <lineage>
        <taxon>Eukaryota</taxon>
        <taxon>Fungi</taxon>
        <taxon>Dikarya</taxon>
        <taxon>Ascomycota</taxon>
        <taxon>Pezizomycotina</taxon>
        <taxon>Eurotiomycetes</taxon>
        <taxon>Eurotiomycetidae</taxon>
        <taxon>Eurotiales</taxon>
        <taxon>Aspergillaceae</taxon>
        <taxon>Aspergillus</taxon>
        <taxon>Aspergillus subgen. Nidulantes</taxon>
    </lineage>
</organism>
<evidence type="ECO:0000313" key="3">
    <source>
        <dbReference type="Proteomes" id="UP000054771"/>
    </source>
</evidence>
<accession>A0A0U5G5M3</accession>
<evidence type="ECO:0000313" key="2">
    <source>
        <dbReference type="EMBL" id="CEL07185.1"/>
    </source>
</evidence>
<dbReference type="STRING" id="454130.A0A0U5G5M3"/>
<feature type="compositionally biased region" description="Low complexity" evidence="1">
    <location>
        <begin position="166"/>
        <end position="184"/>
    </location>
</feature>
<sequence length="201" mass="22291">MTSHGVPRHGRYERLLRKHRFDTRNVEHEETVLNDQRATVPEGETTRSKNLHEQWVAMHEKREQVLNPSTTLVPVIPDVTSTTTEEDSATTETQTEPAHESETTTNEIRPTTETVPVNDPASTTSEDESATTMTQPVVSETTSFETGVSTSDQQTNELPTNTEAIVEPTLTTVTTSTSNPSTETNTDKESLTVSERLNLLV</sequence>
<name>A0A0U5G5M3_ASPCI</name>
<dbReference type="AlphaFoldDB" id="A0A0U5G5M3"/>
<keyword evidence="3" id="KW-1185">Reference proteome</keyword>
<proteinExistence type="predicted"/>